<keyword evidence="2" id="KW-1185">Reference proteome</keyword>
<organism evidence="1 2">
    <name type="scientific">Paenibacillus mesotrionivorans</name>
    <dbReference type="NCBI Taxonomy" id="3160968"/>
    <lineage>
        <taxon>Bacteria</taxon>
        <taxon>Bacillati</taxon>
        <taxon>Bacillota</taxon>
        <taxon>Bacilli</taxon>
        <taxon>Bacillales</taxon>
        <taxon>Paenibacillaceae</taxon>
        <taxon>Paenibacillus</taxon>
    </lineage>
</organism>
<gene>
    <name evidence="1" type="ORF">ACI1P1_05575</name>
</gene>
<comment type="caution">
    <text evidence="1">The sequence shown here is derived from an EMBL/GenBank/DDBJ whole genome shotgun (WGS) entry which is preliminary data.</text>
</comment>
<sequence length="283" mass="31308">MFEKFINNLSVLSSELRHVSCRSRKLIETTNEVNAYGEMSLYIDKLFEDIIIKHLAKEPFVQSIYSEESGIIQLRNEGYIVIVDPLDGTQNFKMGLSYYAVTIAVLNPHLEVEAAYVVNLVSGNYYSAVKGKGALCNGSRFYTRKQSSIREVDAIYVGLSRNVTELNCLSAITQRIKSFRAMGCASLDLCCLAIGNCGLFLDLSYTAKLVDVLASSFIAEEAGALVTSLIGIPITDIPSKSTSLSDAVFKSKFQVLGAANTSIYDFAYNTCMDMEMRYNEELV</sequence>
<dbReference type="Proteomes" id="UP001631969">
    <property type="component" value="Unassembled WGS sequence"/>
</dbReference>
<dbReference type="EMBL" id="JBJURJ010000003">
    <property type="protein sequence ID" value="MFM9327770.1"/>
    <property type="molecule type" value="Genomic_DNA"/>
</dbReference>
<protein>
    <submittedName>
        <fullName evidence="1">Inositol monophosphatase family protein</fullName>
    </submittedName>
</protein>
<reference evidence="1" key="1">
    <citation type="submission" date="2024-12" db="EMBL/GenBank/DDBJ databases">
        <authorList>
            <person name="Wu N."/>
        </authorList>
    </citation>
    <scope>NUCLEOTIDE SEQUENCE</scope>
    <source>
        <strain evidence="1">P15</strain>
    </source>
</reference>
<evidence type="ECO:0000313" key="2">
    <source>
        <dbReference type="Proteomes" id="UP001631969"/>
    </source>
</evidence>
<proteinExistence type="predicted"/>
<accession>A0ACC7NUC8</accession>
<name>A0ACC7NUC8_9BACL</name>
<evidence type="ECO:0000313" key="1">
    <source>
        <dbReference type="EMBL" id="MFM9327770.1"/>
    </source>
</evidence>